<proteinExistence type="predicted"/>
<dbReference type="EMBL" id="MWDQ01000086">
    <property type="protein sequence ID" value="OQB73321.1"/>
    <property type="molecule type" value="Genomic_DNA"/>
</dbReference>
<sequence length="234" mass="26187">MAYRPLQKWADEHNKGRGIIWTFLVSVVDDALNFLFSLASTNENKVKKSITTDTDGKAQLVNDLSDTEILSDLVYGTDSNGTRGYKKDTGGMIGTKQVDETGLTNNYILYYDSDAVKWKVKGLTIPSQVGGAYTSSFTIGDWILDRDYYYIVFTHNLNTQPVLVQLWKDKILVFPDSIEIIDNNAIKVKVTADPDNRFYGDILIIKGGDYTGQGPSGGGESLQQLLQPLWYLIY</sequence>
<evidence type="ECO:0000313" key="1">
    <source>
        <dbReference type="EMBL" id="OQB73321.1"/>
    </source>
</evidence>
<protein>
    <submittedName>
        <fullName evidence="1">Uncharacterized protein</fullName>
    </submittedName>
</protein>
<name>A0A1V6C8Z4_UNCT6</name>
<organism evidence="1">
    <name type="scientific">candidate division TA06 bacterium ADurb.Bin131</name>
    <dbReference type="NCBI Taxonomy" id="1852827"/>
    <lineage>
        <taxon>Bacteria</taxon>
        <taxon>Bacteria division TA06</taxon>
    </lineage>
</organism>
<dbReference type="AlphaFoldDB" id="A0A1V6C8Z4"/>
<dbReference type="Proteomes" id="UP000485562">
    <property type="component" value="Unassembled WGS sequence"/>
</dbReference>
<comment type="caution">
    <text evidence="1">The sequence shown here is derived from an EMBL/GenBank/DDBJ whole genome shotgun (WGS) entry which is preliminary data.</text>
</comment>
<reference evidence="1" key="1">
    <citation type="submission" date="2017-02" db="EMBL/GenBank/DDBJ databases">
        <title>Delving into the versatile metabolic prowess of the omnipresent phylum Bacteroidetes.</title>
        <authorList>
            <person name="Nobu M.K."/>
            <person name="Mei R."/>
            <person name="Narihiro T."/>
            <person name="Kuroda K."/>
            <person name="Liu W.-T."/>
        </authorList>
    </citation>
    <scope>NUCLEOTIDE SEQUENCE</scope>
    <source>
        <strain evidence="1">ADurb.Bin131</strain>
    </source>
</reference>
<accession>A0A1V6C8Z4</accession>
<gene>
    <name evidence="1" type="ORF">BWX89_01019</name>
</gene>